<feature type="signal peptide" evidence="1">
    <location>
        <begin position="1"/>
        <end position="16"/>
    </location>
</feature>
<accession>A0A1B6DJD1</accession>
<dbReference type="EMBL" id="GEDC01012961">
    <property type="protein sequence ID" value="JAS24337.1"/>
    <property type="molecule type" value="Transcribed_RNA"/>
</dbReference>
<evidence type="ECO:0000256" key="1">
    <source>
        <dbReference type="SAM" id="SignalP"/>
    </source>
</evidence>
<sequence length="172" mass="20043">MYGIVLIFCLLPFAYGQNFTTDIPYPNNSDVFSVQEMRRRYQVIEDVMASMVLELLKDDVPMGDLYDACGIIAGLELPVLYYAEKMIDLKRHVCPESEKQIPLLIHKISLLNDYIKEDIELKVAKMVEVCYDIYNLHKVWHETGFVKVNLEMHAQLIEGLKKTEQRLQRNKS</sequence>
<organism evidence="3">
    <name type="scientific">Clastoptera arizonana</name>
    <name type="common">Arizona spittle bug</name>
    <dbReference type="NCBI Taxonomy" id="38151"/>
    <lineage>
        <taxon>Eukaryota</taxon>
        <taxon>Metazoa</taxon>
        <taxon>Ecdysozoa</taxon>
        <taxon>Arthropoda</taxon>
        <taxon>Hexapoda</taxon>
        <taxon>Insecta</taxon>
        <taxon>Pterygota</taxon>
        <taxon>Neoptera</taxon>
        <taxon>Paraneoptera</taxon>
        <taxon>Hemiptera</taxon>
        <taxon>Auchenorrhyncha</taxon>
        <taxon>Cercopoidea</taxon>
        <taxon>Clastopteridae</taxon>
        <taxon>Clastoptera</taxon>
    </lineage>
</organism>
<reference evidence="3" key="1">
    <citation type="submission" date="2015-12" db="EMBL/GenBank/DDBJ databases">
        <title>De novo transcriptome assembly of four potential Pierce s Disease insect vectors from Arizona vineyards.</title>
        <authorList>
            <person name="Tassone E.E."/>
        </authorList>
    </citation>
    <scope>NUCLEOTIDE SEQUENCE</scope>
</reference>
<dbReference type="AlphaFoldDB" id="A0A1B6DJD1"/>
<proteinExistence type="predicted"/>
<evidence type="ECO:0000313" key="2">
    <source>
        <dbReference type="EMBL" id="JAS24337.1"/>
    </source>
</evidence>
<evidence type="ECO:0000313" key="3">
    <source>
        <dbReference type="EMBL" id="JAS25728.1"/>
    </source>
</evidence>
<dbReference type="EMBL" id="GEDC01011570">
    <property type="protein sequence ID" value="JAS25728.1"/>
    <property type="molecule type" value="Transcribed_RNA"/>
</dbReference>
<gene>
    <name evidence="3" type="ORF">g.5278</name>
    <name evidence="2" type="ORF">g.5279</name>
</gene>
<feature type="chain" id="PRO_5008581308" evidence="1">
    <location>
        <begin position="17"/>
        <end position="172"/>
    </location>
</feature>
<name>A0A1B6DJD1_9HEMI</name>
<protein>
    <submittedName>
        <fullName evidence="3">Uncharacterized protein</fullName>
    </submittedName>
</protein>
<keyword evidence="1" id="KW-0732">Signal</keyword>